<sequence length="312" mass="35102">MNLREQENLLAICKYGTIKYAAEALNISSPALSVFLSSKEKSLGFPLFDRMGKKFVPTEGGRLYLHYAAQMVDLKNQYEAALTDLKGGISGTLRLGLHPRRTTYLLPAALRRFSGLYPGVQVSVFEGGSSELFRMVLEGELDLVVNNRRSSHAALEYLPLYDDRLVVVVSPDHRRVREAQAIEGFPLPWIDLRVFDGETFILQHPSQSVRTYTDRALTHSGARPGRVFLIENLEAASQMAAEELGIAFNMASYTVNFVYPRPVLHFLVGDPGEIVPYHAIRRRDRYVPQYARDFVSVVAECAKEAPWSHSRP</sequence>
<reference evidence="7" key="1">
    <citation type="submission" date="2021-04" db="EMBL/GenBank/DDBJ databases">
        <title>A novel Synergistetes isolate from a pyrite-forming mixed culture.</title>
        <authorList>
            <person name="Bunk B."/>
            <person name="Sproer C."/>
            <person name="Spring S."/>
            <person name="Pester M."/>
        </authorList>
    </citation>
    <scope>NUCLEOTIDE SEQUENCE [LARGE SCALE GENOMIC DNA]</scope>
    <source>
        <strain evidence="7">J.5.4.2-T.3.5.2</strain>
    </source>
</reference>
<evidence type="ECO:0000259" key="5">
    <source>
        <dbReference type="PROSITE" id="PS50931"/>
    </source>
</evidence>
<protein>
    <submittedName>
        <fullName evidence="6">LysR family transcriptional regulator</fullName>
    </submittedName>
</protein>
<dbReference type="PANTHER" id="PTHR30126:SF40">
    <property type="entry name" value="HTH-TYPE TRANSCRIPTIONAL REGULATOR GLTR"/>
    <property type="match status" value="1"/>
</dbReference>
<dbReference type="GO" id="GO:0003700">
    <property type="term" value="F:DNA-binding transcription factor activity"/>
    <property type="evidence" value="ECO:0007669"/>
    <property type="project" value="InterPro"/>
</dbReference>
<keyword evidence="3" id="KW-0238">DNA-binding</keyword>
<evidence type="ECO:0000256" key="1">
    <source>
        <dbReference type="ARBA" id="ARBA00009437"/>
    </source>
</evidence>
<dbReference type="InterPro" id="IPR000847">
    <property type="entry name" value="LysR_HTH_N"/>
</dbReference>
<dbReference type="Proteomes" id="UP000671879">
    <property type="component" value="Chromosome"/>
</dbReference>
<dbReference type="InterPro" id="IPR005119">
    <property type="entry name" value="LysR_subst-bd"/>
</dbReference>
<feature type="domain" description="HTH lysR-type" evidence="5">
    <location>
        <begin position="1"/>
        <end position="58"/>
    </location>
</feature>
<proteinExistence type="inferred from homology"/>
<dbReference type="RefSeq" id="WP_274372604.1">
    <property type="nucleotide sequence ID" value="NZ_CP072943.1"/>
</dbReference>
<keyword evidence="7" id="KW-1185">Reference proteome</keyword>
<dbReference type="Gene3D" id="3.40.190.290">
    <property type="match status" value="1"/>
</dbReference>
<dbReference type="Gene3D" id="1.10.10.10">
    <property type="entry name" value="Winged helix-like DNA-binding domain superfamily/Winged helix DNA-binding domain"/>
    <property type="match status" value="1"/>
</dbReference>
<dbReference type="GO" id="GO:0000976">
    <property type="term" value="F:transcription cis-regulatory region binding"/>
    <property type="evidence" value="ECO:0007669"/>
    <property type="project" value="TreeGrafter"/>
</dbReference>
<dbReference type="EMBL" id="CP072943">
    <property type="protein sequence ID" value="QTX31441.1"/>
    <property type="molecule type" value="Genomic_DNA"/>
</dbReference>
<dbReference type="SUPFAM" id="SSF46785">
    <property type="entry name" value="Winged helix' DNA-binding domain"/>
    <property type="match status" value="1"/>
</dbReference>
<evidence type="ECO:0000256" key="4">
    <source>
        <dbReference type="ARBA" id="ARBA00023163"/>
    </source>
</evidence>
<dbReference type="Pfam" id="PF00126">
    <property type="entry name" value="HTH_1"/>
    <property type="match status" value="1"/>
</dbReference>
<evidence type="ECO:0000313" key="7">
    <source>
        <dbReference type="Proteomes" id="UP000671879"/>
    </source>
</evidence>
<dbReference type="KEGG" id="aram:KAR29_08665"/>
<keyword evidence="4" id="KW-0804">Transcription</keyword>
<dbReference type="AlphaFoldDB" id="A0A9Q7A574"/>
<evidence type="ECO:0000313" key="6">
    <source>
        <dbReference type="EMBL" id="QTX31441.1"/>
    </source>
</evidence>
<dbReference type="PANTHER" id="PTHR30126">
    <property type="entry name" value="HTH-TYPE TRANSCRIPTIONAL REGULATOR"/>
    <property type="match status" value="1"/>
</dbReference>
<dbReference type="SUPFAM" id="SSF53850">
    <property type="entry name" value="Periplasmic binding protein-like II"/>
    <property type="match status" value="1"/>
</dbReference>
<evidence type="ECO:0000256" key="3">
    <source>
        <dbReference type="ARBA" id="ARBA00023125"/>
    </source>
</evidence>
<gene>
    <name evidence="6" type="ORF">KAR29_08665</name>
</gene>
<keyword evidence="2" id="KW-0805">Transcription regulation</keyword>
<dbReference type="InterPro" id="IPR036390">
    <property type="entry name" value="WH_DNA-bd_sf"/>
</dbReference>
<name>A0A9Q7A574_9BACT</name>
<evidence type="ECO:0000256" key="2">
    <source>
        <dbReference type="ARBA" id="ARBA00023015"/>
    </source>
</evidence>
<dbReference type="InterPro" id="IPR036388">
    <property type="entry name" value="WH-like_DNA-bd_sf"/>
</dbReference>
<dbReference type="CDD" id="cd05466">
    <property type="entry name" value="PBP2_LTTR_substrate"/>
    <property type="match status" value="1"/>
</dbReference>
<comment type="similarity">
    <text evidence="1">Belongs to the LysR transcriptional regulatory family.</text>
</comment>
<accession>A0A9Q7A574</accession>
<dbReference type="Pfam" id="PF03466">
    <property type="entry name" value="LysR_substrate"/>
    <property type="match status" value="1"/>
</dbReference>
<organism evidence="6 7">
    <name type="scientific">Aminithiophilus ramosus</name>
    <dbReference type="NCBI Taxonomy" id="3029084"/>
    <lineage>
        <taxon>Bacteria</taxon>
        <taxon>Thermotogati</taxon>
        <taxon>Synergistota</taxon>
        <taxon>Synergistia</taxon>
        <taxon>Synergistales</taxon>
        <taxon>Aminithiophilaceae</taxon>
        <taxon>Aminithiophilus</taxon>
    </lineage>
</organism>
<dbReference type="PROSITE" id="PS50931">
    <property type="entry name" value="HTH_LYSR"/>
    <property type="match status" value="1"/>
</dbReference>